<dbReference type="Pfam" id="PF13359">
    <property type="entry name" value="DDE_Tnp_4"/>
    <property type="match status" value="1"/>
</dbReference>
<comment type="similarity">
    <text evidence="3">Belongs to the HARBI1 family.</text>
</comment>
<evidence type="ECO:0000256" key="4">
    <source>
        <dbReference type="ARBA" id="ARBA00022722"/>
    </source>
</evidence>
<dbReference type="GO" id="GO:0016787">
    <property type="term" value="F:hydrolase activity"/>
    <property type="evidence" value="ECO:0007669"/>
    <property type="project" value="UniProtKB-KW"/>
</dbReference>
<evidence type="ECO:0000256" key="1">
    <source>
        <dbReference type="ARBA" id="ARBA00001968"/>
    </source>
</evidence>
<comment type="caution">
    <text evidence="9">The sequence shown here is derived from an EMBL/GenBank/DDBJ whole genome shotgun (WGS) entry which is preliminary data.</text>
</comment>
<proteinExistence type="inferred from homology"/>
<dbReference type="GO" id="GO:0004518">
    <property type="term" value="F:nuclease activity"/>
    <property type="evidence" value="ECO:0007669"/>
    <property type="project" value="UniProtKB-KW"/>
</dbReference>
<organism evidence="9 10">
    <name type="scientific">Elysia crispata</name>
    <name type="common">lettuce slug</name>
    <dbReference type="NCBI Taxonomy" id="231223"/>
    <lineage>
        <taxon>Eukaryota</taxon>
        <taxon>Metazoa</taxon>
        <taxon>Spiralia</taxon>
        <taxon>Lophotrochozoa</taxon>
        <taxon>Mollusca</taxon>
        <taxon>Gastropoda</taxon>
        <taxon>Heterobranchia</taxon>
        <taxon>Euthyneura</taxon>
        <taxon>Panpulmonata</taxon>
        <taxon>Sacoglossa</taxon>
        <taxon>Placobranchoidea</taxon>
        <taxon>Plakobranchidae</taxon>
        <taxon>Elysia</taxon>
    </lineage>
</organism>
<dbReference type="GO" id="GO:0005634">
    <property type="term" value="C:nucleus"/>
    <property type="evidence" value="ECO:0007669"/>
    <property type="project" value="UniProtKB-SubCell"/>
</dbReference>
<dbReference type="InterPro" id="IPR045249">
    <property type="entry name" value="HARBI1-like"/>
</dbReference>
<evidence type="ECO:0000256" key="2">
    <source>
        <dbReference type="ARBA" id="ARBA00004123"/>
    </source>
</evidence>
<evidence type="ECO:0000256" key="7">
    <source>
        <dbReference type="ARBA" id="ARBA00023242"/>
    </source>
</evidence>
<evidence type="ECO:0000313" key="10">
    <source>
        <dbReference type="Proteomes" id="UP001283361"/>
    </source>
</evidence>
<keyword evidence="10" id="KW-1185">Reference proteome</keyword>
<keyword evidence="6" id="KW-0378">Hydrolase</keyword>
<keyword evidence="7" id="KW-0539">Nucleus</keyword>
<dbReference type="PANTHER" id="PTHR22930:SF269">
    <property type="entry name" value="NUCLEASE HARBI1-LIKE PROTEIN"/>
    <property type="match status" value="1"/>
</dbReference>
<protein>
    <recommendedName>
        <fullName evidence="8">DDE Tnp4 domain-containing protein</fullName>
    </recommendedName>
</protein>
<evidence type="ECO:0000256" key="6">
    <source>
        <dbReference type="ARBA" id="ARBA00022801"/>
    </source>
</evidence>
<dbReference type="Proteomes" id="UP001283361">
    <property type="component" value="Unassembled WGS sequence"/>
</dbReference>
<evidence type="ECO:0000313" key="9">
    <source>
        <dbReference type="EMBL" id="KAK3800738.1"/>
    </source>
</evidence>
<evidence type="ECO:0000256" key="5">
    <source>
        <dbReference type="ARBA" id="ARBA00022723"/>
    </source>
</evidence>
<reference evidence="9" key="1">
    <citation type="journal article" date="2023" name="G3 (Bethesda)">
        <title>A reference genome for the long-term kleptoplast-retaining sea slug Elysia crispata morphotype clarki.</title>
        <authorList>
            <person name="Eastman K.E."/>
            <person name="Pendleton A.L."/>
            <person name="Shaikh M.A."/>
            <person name="Suttiyut T."/>
            <person name="Ogas R."/>
            <person name="Tomko P."/>
            <person name="Gavelis G."/>
            <person name="Widhalm J.R."/>
            <person name="Wisecaver J.H."/>
        </authorList>
    </citation>
    <scope>NUCLEOTIDE SEQUENCE</scope>
    <source>
        <strain evidence="9">ECLA1</strain>
    </source>
</reference>
<evidence type="ECO:0000259" key="8">
    <source>
        <dbReference type="Pfam" id="PF13359"/>
    </source>
</evidence>
<dbReference type="AlphaFoldDB" id="A0AAE1B6Y2"/>
<name>A0AAE1B6Y2_9GAST</name>
<comment type="cofactor">
    <cofactor evidence="1">
        <name>a divalent metal cation</name>
        <dbReference type="ChEBI" id="CHEBI:60240"/>
    </cofactor>
</comment>
<keyword evidence="4" id="KW-0540">Nuclease</keyword>
<dbReference type="InterPro" id="IPR027806">
    <property type="entry name" value="HARBI1_dom"/>
</dbReference>
<sequence length="329" mass="37534">MTQSTFYYILEKVEGKFKKTWCNWHKPIFPEERLIVTLRFLATGSSFRSLAFSFRIGLTTVAGIVSETVDILWEELQPVHMSAPTRTLFETIATEMWKVWNFPLCIGALDGKHVRVQCPKNSGSMFYNYKHFFSIVLQALVDAQYRFIVIDVGGYGKQSDGGTFQASSLYQAIMSGTLQIPEPTTLPDSNGVAPFVIVADEAYPLMNCLMKAYGGQNLPPDEVCFNKRLSRSRKTVKCAFGIMTAKWRLLSKEIETDADLVDRIIKCICVLHNVIIDREGMDHNYTEVSCENSAVVWETRGRPSNDAKWTRDIFKTFFQNHPLVYTNRQ</sequence>
<dbReference type="EMBL" id="JAWDGP010000422">
    <property type="protein sequence ID" value="KAK3800738.1"/>
    <property type="molecule type" value="Genomic_DNA"/>
</dbReference>
<dbReference type="PANTHER" id="PTHR22930">
    <property type="match status" value="1"/>
</dbReference>
<feature type="domain" description="DDE Tnp4" evidence="8">
    <location>
        <begin position="109"/>
        <end position="273"/>
    </location>
</feature>
<dbReference type="GO" id="GO:0046872">
    <property type="term" value="F:metal ion binding"/>
    <property type="evidence" value="ECO:0007669"/>
    <property type="project" value="UniProtKB-KW"/>
</dbReference>
<evidence type="ECO:0000256" key="3">
    <source>
        <dbReference type="ARBA" id="ARBA00006958"/>
    </source>
</evidence>
<comment type="subcellular location">
    <subcellularLocation>
        <location evidence="2">Nucleus</location>
    </subcellularLocation>
</comment>
<gene>
    <name evidence="9" type="ORF">RRG08_003143</name>
</gene>
<keyword evidence="5" id="KW-0479">Metal-binding</keyword>
<accession>A0AAE1B6Y2</accession>